<comment type="similarity">
    <text evidence="2">Belongs to the major facilitator superfamily. Sugar transporter (TC 2.A.1.1) family.</text>
</comment>
<gene>
    <name evidence="9" type="ORF">B0J15DRAFT_506472</name>
</gene>
<dbReference type="GO" id="GO:0016020">
    <property type="term" value="C:membrane"/>
    <property type="evidence" value="ECO:0007669"/>
    <property type="project" value="UniProtKB-SubCell"/>
</dbReference>
<dbReference type="PROSITE" id="PS50850">
    <property type="entry name" value="MFS"/>
    <property type="match status" value="1"/>
</dbReference>
<feature type="domain" description="Major facilitator superfamily (MFS) profile" evidence="8">
    <location>
        <begin position="30"/>
        <end position="469"/>
    </location>
</feature>
<evidence type="ECO:0000313" key="9">
    <source>
        <dbReference type="EMBL" id="KAH7230264.1"/>
    </source>
</evidence>
<evidence type="ECO:0000256" key="5">
    <source>
        <dbReference type="ARBA" id="ARBA00022989"/>
    </source>
</evidence>
<feature type="transmembrane region" description="Helical" evidence="7">
    <location>
        <begin position="24"/>
        <end position="43"/>
    </location>
</feature>
<comment type="caution">
    <text evidence="9">The sequence shown here is derived from an EMBL/GenBank/DDBJ whole genome shotgun (WGS) entry which is preliminary data.</text>
</comment>
<dbReference type="Proteomes" id="UP000736672">
    <property type="component" value="Unassembled WGS sequence"/>
</dbReference>
<feature type="transmembrane region" description="Helical" evidence="7">
    <location>
        <begin position="318"/>
        <end position="339"/>
    </location>
</feature>
<dbReference type="GO" id="GO:0005351">
    <property type="term" value="F:carbohydrate:proton symporter activity"/>
    <property type="evidence" value="ECO:0007669"/>
    <property type="project" value="TreeGrafter"/>
</dbReference>
<accession>A0A9P9JVC7</accession>
<dbReference type="InterPro" id="IPR020846">
    <property type="entry name" value="MFS_dom"/>
</dbReference>
<proteinExistence type="inferred from homology"/>
<dbReference type="PANTHER" id="PTHR48022:SF64">
    <property type="entry name" value="MAJOR FACILITATOR SUPERFAMILY (MFS) PROFILE DOMAIN-CONTAINING PROTEIN"/>
    <property type="match status" value="1"/>
</dbReference>
<evidence type="ECO:0000256" key="3">
    <source>
        <dbReference type="ARBA" id="ARBA00022448"/>
    </source>
</evidence>
<feature type="transmembrane region" description="Helical" evidence="7">
    <location>
        <begin position="128"/>
        <end position="145"/>
    </location>
</feature>
<feature type="transmembrane region" description="Helical" evidence="7">
    <location>
        <begin position="280"/>
        <end position="306"/>
    </location>
</feature>
<name>A0A9P9JVC7_FUSSL</name>
<dbReference type="AlphaFoldDB" id="A0A9P9JVC7"/>
<feature type="transmembrane region" description="Helical" evidence="7">
    <location>
        <begin position="415"/>
        <end position="434"/>
    </location>
</feature>
<keyword evidence="3" id="KW-0813">Transport</keyword>
<keyword evidence="6 7" id="KW-0472">Membrane</keyword>
<protein>
    <submittedName>
        <fullName evidence="9">General substrate transporter</fullName>
    </submittedName>
</protein>
<comment type="subcellular location">
    <subcellularLocation>
        <location evidence="1">Membrane</location>
        <topology evidence="1">Multi-pass membrane protein</topology>
    </subcellularLocation>
</comment>
<evidence type="ECO:0000256" key="4">
    <source>
        <dbReference type="ARBA" id="ARBA00022692"/>
    </source>
</evidence>
<feature type="transmembrane region" description="Helical" evidence="7">
    <location>
        <begin position="346"/>
        <end position="370"/>
    </location>
</feature>
<dbReference type="OrthoDB" id="6133115at2759"/>
<evidence type="ECO:0000256" key="2">
    <source>
        <dbReference type="ARBA" id="ARBA00010992"/>
    </source>
</evidence>
<dbReference type="InterPro" id="IPR036259">
    <property type="entry name" value="MFS_trans_sf"/>
</dbReference>
<feature type="transmembrane region" description="Helical" evidence="7">
    <location>
        <begin position="98"/>
        <end position="116"/>
    </location>
</feature>
<evidence type="ECO:0000256" key="7">
    <source>
        <dbReference type="SAM" id="Phobius"/>
    </source>
</evidence>
<dbReference type="InterPro" id="IPR005828">
    <property type="entry name" value="MFS_sugar_transport-like"/>
</dbReference>
<dbReference type="Pfam" id="PF00083">
    <property type="entry name" value="Sugar_tr"/>
    <property type="match status" value="1"/>
</dbReference>
<keyword evidence="10" id="KW-1185">Reference proteome</keyword>
<dbReference type="SUPFAM" id="SSF103473">
    <property type="entry name" value="MFS general substrate transporter"/>
    <property type="match status" value="1"/>
</dbReference>
<feature type="transmembrane region" description="Helical" evidence="7">
    <location>
        <begin position="69"/>
        <end position="91"/>
    </location>
</feature>
<dbReference type="FunFam" id="1.20.1250.20:FF:000134">
    <property type="entry name" value="MFS sugar transporter protein"/>
    <property type="match status" value="1"/>
</dbReference>
<evidence type="ECO:0000259" key="8">
    <source>
        <dbReference type="PROSITE" id="PS50850"/>
    </source>
</evidence>
<feature type="transmembrane region" description="Helical" evidence="7">
    <location>
        <begin position="157"/>
        <end position="176"/>
    </location>
</feature>
<feature type="transmembrane region" description="Helical" evidence="7">
    <location>
        <begin position="376"/>
        <end position="403"/>
    </location>
</feature>
<evidence type="ECO:0000256" key="6">
    <source>
        <dbReference type="ARBA" id="ARBA00023136"/>
    </source>
</evidence>
<dbReference type="InterPro" id="IPR050360">
    <property type="entry name" value="MFS_Sugar_Transporters"/>
</dbReference>
<dbReference type="PANTHER" id="PTHR48022">
    <property type="entry name" value="PLASTIDIC GLUCOSE TRANSPORTER 4"/>
    <property type="match status" value="1"/>
</dbReference>
<reference evidence="9" key="1">
    <citation type="journal article" date="2021" name="Nat. Commun.">
        <title>Genetic determinants of endophytism in the Arabidopsis root mycobiome.</title>
        <authorList>
            <person name="Mesny F."/>
            <person name="Miyauchi S."/>
            <person name="Thiergart T."/>
            <person name="Pickel B."/>
            <person name="Atanasova L."/>
            <person name="Karlsson M."/>
            <person name="Huettel B."/>
            <person name="Barry K.W."/>
            <person name="Haridas S."/>
            <person name="Chen C."/>
            <person name="Bauer D."/>
            <person name="Andreopoulos W."/>
            <person name="Pangilinan J."/>
            <person name="LaButti K."/>
            <person name="Riley R."/>
            <person name="Lipzen A."/>
            <person name="Clum A."/>
            <person name="Drula E."/>
            <person name="Henrissat B."/>
            <person name="Kohler A."/>
            <person name="Grigoriev I.V."/>
            <person name="Martin F.M."/>
            <person name="Hacquard S."/>
        </authorList>
    </citation>
    <scope>NUCLEOTIDE SEQUENCE</scope>
    <source>
        <strain evidence="9">FSSC 5 MPI-SDFR-AT-0091</strain>
    </source>
</reference>
<evidence type="ECO:0000313" key="10">
    <source>
        <dbReference type="Proteomes" id="UP000736672"/>
    </source>
</evidence>
<sequence>MEAQTILVNIEDMERGAWYKTPHLVRLYLLLLAPLVTITAWGFDLSMTNSLQALDGFNDRFGSPSGSQLGLYGASTQVGGLISVLFVPFVIDRYGRRLPCFVGSTIVVAMALMQTFSTSFNMFVGSKLVLGFGAFIALISAPTLITELAHPAQRTTITAIYNTLIYVGLIIGAWVAYGARDLPGNASWQIPCGLQAVLPAYQVCAIWFCPESPRWLIMRGRVEEAKRVLVKYHGGGHETPLVERELLEIIQGIEADRTNLRFKRADLKSHFTHRGNLHRLLICTVIAVGSQCLGSGLVSAYLPAILDQVGLQSTREKTLINGIINIWSWIVGMTSSLLMPRFRRRVVFLTCTSLMIVVFSVWTALAAMYVRTEQRNYGIGVVVSIFLFNTFYGASWLPLNVAYPLEIVTTKQRGVYFSWTLFVISGSSFAVNYINPIGLESLSWRYYIITIAFNCLVLGIIYFTFIETKDLSLEQIAVKFDKDLAGVLAGDPDAALKLDKLDIADAVCLERTERNK</sequence>
<feature type="transmembrane region" description="Helical" evidence="7">
    <location>
        <begin position="446"/>
        <end position="465"/>
    </location>
</feature>
<dbReference type="EMBL" id="JAGTJS010000040">
    <property type="protein sequence ID" value="KAH7230264.1"/>
    <property type="molecule type" value="Genomic_DNA"/>
</dbReference>
<organism evidence="9 10">
    <name type="scientific">Fusarium solani</name>
    <name type="common">Filamentous fungus</name>
    <dbReference type="NCBI Taxonomy" id="169388"/>
    <lineage>
        <taxon>Eukaryota</taxon>
        <taxon>Fungi</taxon>
        <taxon>Dikarya</taxon>
        <taxon>Ascomycota</taxon>
        <taxon>Pezizomycotina</taxon>
        <taxon>Sordariomycetes</taxon>
        <taxon>Hypocreomycetidae</taxon>
        <taxon>Hypocreales</taxon>
        <taxon>Nectriaceae</taxon>
        <taxon>Fusarium</taxon>
        <taxon>Fusarium solani species complex</taxon>
    </lineage>
</organism>
<keyword evidence="4 7" id="KW-0812">Transmembrane</keyword>
<evidence type="ECO:0000256" key="1">
    <source>
        <dbReference type="ARBA" id="ARBA00004141"/>
    </source>
</evidence>
<dbReference type="Gene3D" id="1.20.1250.20">
    <property type="entry name" value="MFS general substrate transporter like domains"/>
    <property type="match status" value="1"/>
</dbReference>
<feature type="transmembrane region" description="Helical" evidence="7">
    <location>
        <begin position="188"/>
        <end position="209"/>
    </location>
</feature>
<keyword evidence="5 7" id="KW-1133">Transmembrane helix</keyword>